<name>X1N8T7_9ZZZZ</name>
<sequence>VFTIFVILCSSIAIVTFQSSEERGASTIILKSAADVIRATASQVESELNSTLESSIAAAMYDVGLKGGTRENVENYIREYMNAHISDINASSRSTLKVVVPLCDENSLTIEWLPNGDIRARGYLDASFEHVMGPRAFGLSLHAMSRPRFERIRHVAELSAVLVAGEENLAELERALNENYACEGLSVELENENNMVYVTVHDIFGAQGVLVP</sequence>
<gene>
    <name evidence="1" type="ORF">S06H3_09283</name>
</gene>
<feature type="non-terminal residue" evidence="1">
    <location>
        <position position="1"/>
    </location>
</feature>
<organism evidence="1">
    <name type="scientific">marine sediment metagenome</name>
    <dbReference type="NCBI Taxonomy" id="412755"/>
    <lineage>
        <taxon>unclassified sequences</taxon>
        <taxon>metagenomes</taxon>
        <taxon>ecological metagenomes</taxon>
    </lineage>
</organism>
<reference evidence="1" key="1">
    <citation type="journal article" date="2014" name="Front. Microbiol.">
        <title>High frequency of phylogenetically diverse reductive dehalogenase-homologous genes in deep subseafloor sedimentary metagenomes.</title>
        <authorList>
            <person name="Kawai M."/>
            <person name="Futagami T."/>
            <person name="Toyoda A."/>
            <person name="Takaki Y."/>
            <person name="Nishi S."/>
            <person name="Hori S."/>
            <person name="Arai W."/>
            <person name="Tsubouchi T."/>
            <person name="Morono Y."/>
            <person name="Uchiyama I."/>
            <person name="Ito T."/>
            <person name="Fujiyama A."/>
            <person name="Inagaki F."/>
            <person name="Takami H."/>
        </authorList>
    </citation>
    <scope>NUCLEOTIDE SEQUENCE</scope>
    <source>
        <strain evidence="1">Expedition CK06-06</strain>
    </source>
</reference>
<dbReference type="EMBL" id="BARV01004060">
    <property type="protein sequence ID" value="GAI15029.1"/>
    <property type="molecule type" value="Genomic_DNA"/>
</dbReference>
<evidence type="ECO:0000313" key="1">
    <source>
        <dbReference type="EMBL" id="GAI15029.1"/>
    </source>
</evidence>
<proteinExistence type="predicted"/>
<dbReference type="AlphaFoldDB" id="X1N8T7"/>
<accession>X1N8T7</accession>
<comment type="caution">
    <text evidence="1">The sequence shown here is derived from an EMBL/GenBank/DDBJ whole genome shotgun (WGS) entry which is preliminary data.</text>
</comment>
<protein>
    <submittedName>
        <fullName evidence="1">Uncharacterized protein</fullName>
    </submittedName>
</protein>